<evidence type="ECO:0000259" key="7">
    <source>
        <dbReference type="Pfam" id="PF03328"/>
    </source>
</evidence>
<dbReference type="AlphaFoldDB" id="A0A3N1M7U3"/>
<proteinExistence type="inferred from homology"/>
<dbReference type="SUPFAM" id="SSF51621">
    <property type="entry name" value="Phosphoenolpyruvate/pyruvate domain"/>
    <property type="match status" value="1"/>
</dbReference>
<feature type="binding site" evidence="6">
    <location>
        <position position="165"/>
    </location>
    <ligand>
        <name>Mg(2+)</name>
        <dbReference type="ChEBI" id="CHEBI:18420"/>
    </ligand>
</feature>
<dbReference type="InterPro" id="IPR015813">
    <property type="entry name" value="Pyrv/PenolPyrv_kinase-like_dom"/>
</dbReference>
<dbReference type="Gene3D" id="3.20.20.60">
    <property type="entry name" value="Phosphoenolpyruvate-binding domains"/>
    <property type="match status" value="1"/>
</dbReference>
<feature type="binding site" evidence="5">
    <location>
        <position position="76"/>
    </location>
    <ligand>
        <name>substrate</name>
    </ligand>
</feature>
<dbReference type="EMBL" id="RJKX01000013">
    <property type="protein sequence ID" value="ROP99792.1"/>
    <property type="molecule type" value="Genomic_DNA"/>
</dbReference>
<dbReference type="Proteomes" id="UP000278222">
    <property type="component" value="Unassembled WGS sequence"/>
</dbReference>
<feature type="binding site" evidence="6">
    <location>
        <position position="138"/>
    </location>
    <ligand>
        <name>Mg(2+)</name>
        <dbReference type="ChEBI" id="CHEBI:18420"/>
    </ligand>
</feature>
<keyword evidence="3 6" id="KW-0479">Metal-binding</keyword>
<evidence type="ECO:0000256" key="2">
    <source>
        <dbReference type="ARBA" id="ARBA00005568"/>
    </source>
</evidence>
<dbReference type="PANTHER" id="PTHR32308">
    <property type="entry name" value="LYASE BETA SUBUNIT, PUTATIVE (AFU_ORTHOLOGUE AFUA_4G13030)-RELATED"/>
    <property type="match status" value="1"/>
</dbReference>
<dbReference type="PIRSF" id="PIRSF015582">
    <property type="entry name" value="Cit_lyase_B"/>
    <property type="match status" value="1"/>
</dbReference>
<evidence type="ECO:0000256" key="4">
    <source>
        <dbReference type="ARBA" id="ARBA00022842"/>
    </source>
</evidence>
<gene>
    <name evidence="8" type="ORF">EDC65_1581</name>
</gene>
<reference evidence="8 9" key="1">
    <citation type="submission" date="2018-11" db="EMBL/GenBank/DDBJ databases">
        <title>Genomic Encyclopedia of Type Strains, Phase IV (KMG-IV): sequencing the most valuable type-strain genomes for metagenomic binning, comparative biology and taxonomic classification.</title>
        <authorList>
            <person name="Goeker M."/>
        </authorList>
    </citation>
    <scope>NUCLEOTIDE SEQUENCE [LARGE SCALE GENOMIC DNA]</scope>
    <source>
        <strain evidence="8 9">DSM 5900</strain>
    </source>
</reference>
<accession>A0A3N1M7U3</accession>
<evidence type="ECO:0000256" key="3">
    <source>
        <dbReference type="ARBA" id="ARBA00022723"/>
    </source>
</evidence>
<keyword evidence="4 6" id="KW-0460">Magnesium</keyword>
<sequence length="303" mass="32959">MSLEGSQYADFTVWRSMLFVPVNVKKYVDKAHERGADAIILDLEDSIAPNDKAAARDMVEAAAPIVSQSGSDVIVRINRPIELAVRDIEAVVSSGVEALMVPKIDSASHIRLLAELVDTIEAKKGVKRGQTKFIAMVETAAAFPRMFEIASAHPRVVALTLGSEDFASSLGAEPSAEMLLYPKQQAVIAARAAGIVPIGTIGSVANFADVEGYRATIKRSVRFGFEGSACIHPSIVPLLNEGFSPSAEELDYAQRMVDAYKQAYAEGRGSVTFEGKMIDIPIVERAERVIDRARRLEARRNRR</sequence>
<name>A0A3N1M7U3_9PROT</name>
<organism evidence="8 9">
    <name type="scientific">Stella humosa</name>
    <dbReference type="NCBI Taxonomy" id="94"/>
    <lineage>
        <taxon>Bacteria</taxon>
        <taxon>Pseudomonadati</taxon>
        <taxon>Pseudomonadota</taxon>
        <taxon>Alphaproteobacteria</taxon>
        <taxon>Rhodospirillales</taxon>
        <taxon>Stellaceae</taxon>
        <taxon>Stella</taxon>
    </lineage>
</organism>
<comment type="similarity">
    <text evidence="2">Belongs to the HpcH/HpaI aldolase family.</text>
</comment>
<evidence type="ECO:0000256" key="6">
    <source>
        <dbReference type="PIRSR" id="PIRSR015582-2"/>
    </source>
</evidence>
<keyword evidence="9" id="KW-1185">Reference proteome</keyword>
<protein>
    <submittedName>
        <fullName evidence="8">Citrate lyase subunit beta/citryl-CoA lyase</fullName>
    </submittedName>
</protein>
<comment type="cofactor">
    <cofactor evidence="1">
        <name>Mg(2+)</name>
        <dbReference type="ChEBI" id="CHEBI:18420"/>
    </cofactor>
</comment>
<dbReference type="RefSeq" id="WP_123689141.1">
    <property type="nucleotide sequence ID" value="NZ_AP019700.1"/>
</dbReference>
<dbReference type="InterPro" id="IPR011206">
    <property type="entry name" value="Citrate_lyase_beta/mcl1/mcl2"/>
</dbReference>
<evidence type="ECO:0000313" key="9">
    <source>
        <dbReference type="Proteomes" id="UP000278222"/>
    </source>
</evidence>
<dbReference type="InterPro" id="IPR005000">
    <property type="entry name" value="Aldolase/citrate-lyase_domain"/>
</dbReference>
<feature type="domain" description="HpcH/HpaI aldolase/citrate lyase" evidence="7">
    <location>
        <begin position="15"/>
        <end position="233"/>
    </location>
</feature>
<evidence type="ECO:0000256" key="1">
    <source>
        <dbReference type="ARBA" id="ARBA00001946"/>
    </source>
</evidence>
<evidence type="ECO:0000256" key="5">
    <source>
        <dbReference type="PIRSR" id="PIRSR015582-1"/>
    </source>
</evidence>
<dbReference type="OrthoDB" id="9800547at2"/>
<dbReference type="GO" id="GO:0016829">
    <property type="term" value="F:lyase activity"/>
    <property type="evidence" value="ECO:0007669"/>
    <property type="project" value="UniProtKB-KW"/>
</dbReference>
<feature type="binding site" evidence="5">
    <location>
        <position position="138"/>
    </location>
    <ligand>
        <name>substrate</name>
    </ligand>
</feature>
<dbReference type="GO" id="GO:0006107">
    <property type="term" value="P:oxaloacetate metabolic process"/>
    <property type="evidence" value="ECO:0007669"/>
    <property type="project" value="TreeGrafter"/>
</dbReference>
<keyword evidence="8" id="KW-0456">Lyase</keyword>
<dbReference type="Pfam" id="PF03328">
    <property type="entry name" value="HpcH_HpaI"/>
    <property type="match status" value="1"/>
</dbReference>
<dbReference type="GO" id="GO:0000287">
    <property type="term" value="F:magnesium ion binding"/>
    <property type="evidence" value="ECO:0007669"/>
    <property type="project" value="TreeGrafter"/>
</dbReference>
<dbReference type="InterPro" id="IPR040442">
    <property type="entry name" value="Pyrv_kinase-like_dom_sf"/>
</dbReference>
<comment type="caution">
    <text evidence="8">The sequence shown here is derived from an EMBL/GenBank/DDBJ whole genome shotgun (WGS) entry which is preliminary data.</text>
</comment>
<evidence type="ECO:0000313" key="8">
    <source>
        <dbReference type="EMBL" id="ROP99792.1"/>
    </source>
</evidence>
<dbReference type="PANTHER" id="PTHR32308:SF10">
    <property type="entry name" value="CITRATE LYASE SUBUNIT BETA"/>
    <property type="match status" value="1"/>
</dbReference>